<dbReference type="RefSeq" id="WP_157307400.1">
    <property type="nucleotide sequence ID" value="NZ_WRXN01000007.1"/>
</dbReference>
<dbReference type="Pfam" id="PF14135">
    <property type="entry name" value="DUF4302"/>
    <property type="match status" value="1"/>
</dbReference>
<dbReference type="EMBL" id="WRXN01000007">
    <property type="protein sequence ID" value="MVT09951.1"/>
    <property type="molecule type" value="Genomic_DNA"/>
</dbReference>
<reference evidence="1 2" key="1">
    <citation type="submission" date="2019-12" db="EMBL/GenBank/DDBJ databases">
        <title>Chitinophaga sp. strain ysch24 (GDMCC 1.1355), whole genome shotgun sequence.</title>
        <authorList>
            <person name="Zhang X."/>
        </authorList>
    </citation>
    <scope>NUCLEOTIDE SEQUENCE [LARGE SCALE GENOMIC DNA]</scope>
    <source>
        <strain evidence="2">ysch24</strain>
    </source>
</reference>
<keyword evidence="2" id="KW-1185">Reference proteome</keyword>
<organism evidence="1 2">
    <name type="scientific">Chitinophaga tropicalis</name>
    <dbReference type="NCBI Taxonomy" id="2683588"/>
    <lineage>
        <taxon>Bacteria</taxon>
        <taxon>Pseudomonadati</taxon>
        <taxon>Bacteroidota</taxon>
        <taxon>Chitinophagia</taxon>
        <taxon>Chitinophagales</taxon>
        <taxon>Chitinophagaceae</taxon>
        <taxon>Chitinophaga</taxon>
    </lineage>
</organism>
<dbReference type="AlphaFoldDB" id="A0A7K1U6G1"/>
<evidence type="ECO:0000313" key="1">
    <source>
        <dbReference type="EMBL" id="MVT09951.1"/>
    </source>
</evidence>
<dbReference type="InterPro" id="IPR025396">
    <property type="entry name" value="DUF4302"/>
</dbReference>
<dbReference type="PROSITE" id="PS51257">
    <property type="entry name" value="PROKAR_LIPOPROTEIN"/>
    <property type="match status" value="1"/>
</dbReference>
<comment type="caution">
    <text evidence="1">The sequence shown here is derived from an EMBL/GenBank/DDBJ whole genome shotgun (WGS) entry which is preliminary data.</text>
</comment>
<gene>
    <name evidence="1" type="ORF">GO493_16895</name>
</gene>
<sequence>MRKNLSLYFLVVISFFASCRKYDDVFNESPDERINEVLAQYQQTLTDAPYGWKGWVYPSGLPGTAIGFYFKFDTANRVNMLSDFDTASAINFRQSSYRLKALQQPCLLFDTYSYIHTLCDPDGSVNGGDYGKGLYSDFEFAIDGIYGDTIKLTGRLNGSKAVFVKATSKEAQDYYDKKRNWEFDNFSRFLTYFKQLTVGQGTYDVYTNKLTRQIKFVWPDAGGVKSFTTLYLYTPVGISFVTPFNDGKQTISSLDNIRWDAGAQQITFKAGTQDGKITAYIKPLVVDSTAAQRWWSSAAASRVYWVTLTGFHIDGVDDALKLNSIPGFRFMSYFPNYAQGYDYSATVAGDDYGPAIKPTFGVNGIVKFRVDGTFGQVPAEAATVMNALITKYQESTGYYLVQTSERSYDMVNVKDARSWITWFN</sequence>
<dbReference type="Proteomes" id="UP000461730">
    <property type="component" value="Unassembled WGS sequence"/>
</dbReference>
<name>A0A7K1U6G1_9BACT</name>
<protein>
    <submittedName>
        <fullName evidence="1">DUF4302 domain-containing protein</fullName>
    </submittedName>
</protein>
<evidence type="ECO:0000313" key="2">
    <source>
        <dbReference type="Proteomes" id="UP000461730"/>
    </source>
</evidence>
<accession>A0A7K1U6G1</accession>
<proteinExistence type="predicted"/>